<evidence type="ECO:0000313" key="3">
    <source>
        <dbReference type="Proteomes" id="UP000752696"/>
    </source>
</evidence>
<sequence>MIFFTINRELGVSALMCYLEIFIISLSALNFVLNLCFYVWRGNFAITLFLKAFINKCD</sequence>
<evidence type="ECO:0000313" key="2">
    <source>
        <dbReference type="EMBL" id="CAD1472543.1"/>
    </source>
</evidence>
<accession>A0A6V7GZY4</accession>
<protein>
    <submittedName>
        <fullName evidence="2">Uncharacterized protein</fullName>
    </submittedName>
</protein>
<dbReference type="EMBL" id="CAJDYZ010005501">
    <property type="protein sequence ID" value="CAD1472543.1"/>
    <property type="molecule type" value="Genomic_DNA"/>
</dbReference>
<dbReference type="Proteomes" id="UP000752696">
    <property type="component" value="Unassembled WGS sequence"/>
</dbReference>
<feature type="transmembrane region" description="Helical" evidence="1">
    <location>
        <begin position="12"/>
        <end position="40"/>
    </location>
</feature>
<evidence type="ECO:0000256" key="1">
    <source>
        <dbReference type="SAM" id="Phobius"/>
    </source>
</evidence>
<organism evidence="2 3">
    <name type="scientific">Heterotrigona itama</name>
    <dbReference type="NCBI Taxonomy" id="395501"/>
    <lineage>
        <taxon>Eukaryota</taxon>
        <taxon>Metazoa</taxon>
        <taxon>Ecdysozoa</taxon>
        <taxon>Arthropoda</taxon>
        <taxon>Hexapoda</taxon>
        <taxon>Insecta</taxon>
        <taxon>Pterygota</taxon>
        <taxon>Neoptera</taxon>
        <taxon>Endopterygota</taxon>
        <taxon>Hymenoptera</taxon>
        <taxon>Apocrita</taxon>
        <taxon>Aculeata</taxon>
        <taxon>Apoidea</taxon>
        <taxon>Anthophila</taxon>
        <taxon>Apidae</taxon>
        <taxon>Heterotrigona</taxon>
    </lineage>
</organism>
<proteinExistence type="predicted"/>
<comment type="caution">
    <text evidence="2">The sequence shown here is derived from an EMBL/GenBank/DDBJ whole genome shotgun (WGS) entry which is preliminary data.</text>
</comment>
<dbReference type="AlphaFoldDB" id="A0A6V7GZY4"/>
<keyword evidence="1" id="KW-0472">Membrane</keyword>
<keyword evidence="1" id="KW-0812">Transmembrane</keyword>
<name>A0A6V7GZY4_9HYME</name>
<reference evidence="2" key="1">
    <citation type="submission" date="2020-07" db="EMBL/GenBank/DDBJ databases">
        <authorList>
            <person name="Nazaruddin N."/>
        </authorList>
    </citation>
    <scope>NUCLEOTIDE SEQUENCE</scope>
</reference>
<keyword evidence="1" id="KW-1133">Transmembrane helix</keyword>
<gene>
    <name evidence="2" type="ORF">MHI_LOCUS304871</name>
</gene>
<keyword evidence="3" id="KW-1185">Reference proteome</keyword>